<dbReference type="OrthoDB" id="9793412at2"/>
<keyword evidence="4" id="KW-1185">Reference proteome</keyword>
<dbReference type="Proteomes" id="UP000054422">
    <property type="component" value="Unassembled WGS sequence"/>
</dbReference>
<name>A0A0A2T6Q1_9GAMM</name>
<comment type="similarity">
    <text evidence="1">Belongs to the ComF/GntX family.</text>
</comment>
<evidence type="ECO:0000256" key="1">
    <source>
        <dbReference type="ARBA" id="ARBA00008007"/>
    </source>
</evidence>
<dbReference type="Gene3D" id="3.40.50.2020">
    <property type="match status" value="1"/>
</dbReference>
<dbReference type="SUPFAM" id="SSF53271">
    <property type="entry name" value="PRTase-like"/>
    <property type="match status" value="1"/>
</dbReference>
<organism evidence="3 4">
    <name type="scientific">Legionella norrlandica</name>
    <dbReference type="NCBI Taxonomy" id="1498499"/>
    <lineage>
        <taxon>Bacteria</taxon>
        <taxon>Pseudomonadati</taxon>
        <taxon>Pseudomonadota</taxon>
        <taxon>Gammaproteobacteria</taxon>
        <taxon>Legionellales</taxon>
        <taxon>Legionellaceae</taxon>
        <taxon>Legionella</taxon>
    </lineage>
</organism>
<gene>
    <name evidence="3" type="ORF">EP47_07545</name>
</gene>
<dbReference type="STRING" id="1498499.EP47_07545"/>
<evidence type="ECO:0000313" key="4">
    <source>
        <dbReference type="Proteomes" id="UP000054422"/>
    </source>
</evidence>
<sequence>MPLGISCQYCAYPLPDDAHLICGQCIKKRPNFDNAYVAYQFEEPLRGLLHQFKYHNGLYLASFLNQLLINAIPPNAPKPECLIPVPMHPKRLKIRGFNQAAVLSKLLARQLKIPYDLYRCKKVINTATQVSLSGEERRKNLKNAFYTPPLPYEHVMLVDDLLTTGSTANELAYTLKKAGVKRVDICCCARTVNHN</sequence>
<dbReference type="AlphaFoldDB" id="A0A0A2T6Q1"/>
<comment type="caution">
    <text evidence="3">The sequence shown here is derived from an EMBL/GenBank/DDBJ whole genome shotgun (WGS) entry which is preliminary data.</text>
</comment>
<reference evidence="3 4" key="1">
    <citation type="submission" date="2014-05" db="EMBL/GenBank/DDBJ databases">
        <authorList>
            <person name="Rizzardi K."/>
            <person name="Winiecka-Krusnell J."/>
            <person name="Ramliden M."/>
            <person name="Alm E."/>
            <person name="Andersson S."/>
            <person name="Byfors S."/>
        </authorList>
    </citation>
    <scope>NUCLEOTIDE SEQUENCE [LARGE SCALE GENOMIC DNA]</scope>
    <source>
        <strain evidence="3 4">LEGN</strain>
    </source>
</reference>
<protein>
    <submittedName>
        <fullName evidence="3">Competence protein ComF</fullName>
    </submittedName>
</protein>
<dbReference type="CDD" id="cd06223">
    <property type="entry name" value="PRTases_typeI"/>
    <property type="match status" value="1"/>
</dbReference>
<dbReference type="EMBL" id="JNCF01000025">
    <property type="protein sequence ID" value="KGP63108.1"/>
    <property type="molecule type" value="Genomic_DNA"/>
</dbReference>
<proteinExistence type="inferred from homology"/>
<evidence type="ECO:0000259" key="2">
    <source>
        <dbReference type="Pfam" id="PF00156"/>
    </source>
</evidence>
<dbReference type="InterPro" id="IPR029057">
    <property type="entry name" value="PRTase-like"/>
</dbReference>
<dbReference type="PANTHER" id="PTHR47505:SF1">
    <property type="entry name" value="DNA UTILIZATION PROTEIN YHGH"/>
    <property type="match status" value="1"/>
</dbReference>
<evidence type="ECO:0000313" key="3">
    <source>
        <dbReference type="EMBL" id="KGP63108.1"/>
    </source>
</evidence>
<dbReference type="InterPro" id="IPR000836">
    <property type="entry name" value="PRTase_dom"/>
</dbReference>
<accession>A0A0A2T6Q1</accession>
<dbReference type="PANTHER" id="PTHR47505">
    <property type="entry name" value="DNA UTILIZATION PROTEIN YHGH"/>
    <property type="match status" value="1"/>
</dbReference>
<dbReference type="InterPro" id="IPR051910">
    <property type="entry name" value="ComF/GntX_DNA_util-trans"/>
</dbReference>
<feature type="domain" description="Phosphoribosyltransferase" evidence="2">
    <location>
        <begin position="100"/>
        <end position="189"/>
    </location>
</feature>
<dbReference type="Pfam" id="PF00156">
    <property type="entry name" value="Pribosyltran"/>
    <property type="match status" value="1"/>
</dbReference>